<feature type="compositionally biased region" description="Low complexity" evidence="1">
    <location>
        <begin position="173"/>
        <end position="182"/>
    </location>
</feature>
<dbReference type="Proteomes" id="UP001187192">
    <property type="component" value="Unassembled WGS sequence"/>
</dbReference>
<reference evidence="2" key="1">
    <citation type="submission" date="2023-07" db="EMBL/GenBank/DDBJ databases">
        <title>draft genome sequence of fig (Ficus carica).</title>
        <authorList>
            <person name="Takahashi T."/>
            <person name="Nishimura K."/>
        </authorList>
    </citation>
    <scope>NUCLEOTIDE SEQUENCE</scope>
</reference>
<evidence type="ECO:0000313" key="2">
    <source>
        <dbReference type="EMBL" id="GMN48614.1"/>
    </source>
</evidence>
<feature type="compositionally biased region" description="Gly residues" evidence="1">
    <location>
        <begin position="113"/>
        <end position="122"/>
    </location>
</feature>
<comment type="caution">
    <text evidence="2">The sequence shown here is derived from an EMBL/GenBank/DDBJ whole genome shotgun (WGS) entry which is preliminary data.</text>
</comment>
<evidence type="ECO:0000256" key="1">
    <source>
        <dbReference type="SAM" id="MobiDB-lite"/>
    </source>
</evidence>
<protein>
    <submittedName>
        <fullName evidence="2">Uncharacterized protein</fullName>
    </submittedName>
</protein>
<name>A0AA88A308_FICCA</name>
<feature type="region of interest" description="Disordered" evidence="1">
    <location>
        <begin position="30"/>
        <end position="51"/>
    </location>
</feature>
<proteinExistence type="predicted"/>
<dbReference type="EMBL" id="BTGU01000028">
    <property type="protein sequence ID" value="GMN48614.1"/>
    <property type="molecule type" value="Genomic_DNA"/>
</dbReference>
<gene>
    <name evidence="2" type="ORF">TIFTF001_017779</name>
</gene>
<accession>A0AA88A308</accession>
<organism evidence="2 3">
    <name type="scientific">Ficus carica</name>
    <name type="common">Common fig</name>
    <dbReference type="NCBI Taxonomy" id="3494"/>
    <lineage>
        <taxon>Eukaryota</taxon>
        <taxon>Viridiplantae</taxon>
        <taxon>Streptophyta</taxon>
        <taxon>Embryophyta</taxon>
        <taxon>Tracheophyta</taxon>
        <taxon>Spermatophyta</taxon>
        <taxon>Magnoliopsida</taxon>
        <taxon>eudicotyledons</taxon>
        <taxon>Gunneridae</taxon>
        <taxon>Pentapetalae</taxon>
        <taxon>rosids</taxon>
        <taxon>fabids</taxon>
        <taxon>Rosales</taxon>
        <taxon>Moraceae</taxon>
        <taxon>Ficeae</taxon>
        <taxon>Ficus</taxon>
    </lineage>
</organism>
<evidence type="ECO:0000313" key="3">
    <source>
        <dbReference type="Proteomes" id="UP001187192"/>
    </source>
</evidence>
<sequence>MVMSQIPRLIQIKTCVVRLQYISNPQPLSSGYASTSHGHPPPPPSLQNGDGRSLLFRVLDRECREREREAARREGILPVLSCPVLSCLVSDVVGLESLQVSLSSVQVRRFVGGEGEGEGQGRGENQSTARRPAKAGSGVPNSGLLRRLLPMHSRRGRQASLGPHQAPQPPGPSFHFSSSSCS</sequence>
<feature type="region of interest" description="Disordered" evidence="1">
    <location>
        <begin position="113"/>
        <end position="182"/>
    </location>
</feature>
<keyword evidence="3" id="KW-1185">Reference proteome</keyword>
<dbReference type="AlphaFoldDB" id="A0AA88A308"/>